<sequence length="177" mass="20515">MTIHIETDQYLIRDLEEFDAPGMYDLDSDPQVHKFLGNRPIKTIAEAEQTIALIRKQYRDNGIGRWAIIHKSTNDFVGWTGLKYEQQLRKGFNYCDLGYRLRRKYWGKGIATETANECLIYGFSRLGIKQICAAAHIDHHASNKILSKIGLKLTETFMFDGELHNWYSLQKSEWAGL</sequence>
<dbReference type="PANTHER" id="PTHR43792:SF16">
    <property type="entry name" value="N-ACETYLTRANSFERASE DOMAIN-CONTAINING PROTEIN"/>
    <property type="match status" value="1"/>
</dbReference>
<protein>
    <submittedName>
        <fullName evidence="2">N-acetyltransferase</fullName>
    </submittedName>
</protein>
<name>A0A3S0ADR9_9FLAO</name>
<dbReference type="RefSeq" id="WP_126162702.1">
    <property type="nucleotide sequence ID" value="NZ_RQPJ01000007.1"/>
</dbReference>
<dbReference type="SUPFAM" id="SSF55729">
    <property type="entry name" value="Acyl-CoA N-acyltransferases (Nat)"/>
    <property type="match status" value="1"/>
</dbReference>
<dbReference type="Proteomes" id="UP000267585">
    <property type="component" value="Unassembled WGS sequence"/>
</dbReference>
<keyword evidence="3" id="KW-1185">Reference proteome</keyword>
<dbReference type="Gene3D" id="3.40.630.30">
    <property type="match status" value="1"/>
</dbReference>
<dbReference type="PANTHER" id="PTHR43792">
    <property type="entry name" value="GNAT FAMILY, PUTATIVE (AFU_ORTHOLOGUE AFUA_3G00765)-RELATED-RELATED"/>
    <property type="match status" value="1"/>
</dbReference>
<accession>A0A3S0ADR9</accession>
<dbReference type="EMBL" id="RQPJ01000007">
    <property type="protein sequence ID" value="RTE53173.1"/>
    <property type="molecule type" value="Genomic_DNA"/>
</dbReference>
<dbReference type="InterPro" id="IPR016181">
    <property type="entry name" value="Acyl_CoA_acyltransferase"/>
</dbReference>
<dbReference type="GO" id="GO:0016747">
    <property type="term" value="F:acyltransferase activity, transferring groups other than amino-acyl groups"/>
    <property type="evidence" value="ECO:0007669"/>
    <property type="project" value="InterPro"/>
</dbReference>
<organism evidence="2 3">
    <name type="scientific">Arenibacter aquaticus</name>
    <dbReference type="NCBI Taxonomy" id="2489054"/>
    <lineage>
        <taxon>Bacteria</taxon>
        <taxon>Pseudomonadati</taxon>
        <taxon>Bacteroidota</taxon>
        <taxon>Flavobacteriia</taxon>
        <taxon>Flavobacteriales</taxon>
        <taxon>Flavobacteriaceae</taxon>
        <taxon>Arenibacter</taxon>
    </lineage>
</organism>
<gene>
    <name evidence="2" type="ORF">EHW67_12335</name>
</gene>
<dbReference type="Pfam" id="PF13302">
    <property type="entry name" value="Acetyltransf_3"/>
    <property type="match status" value="1"/>
</dbReference>
<proteinExistence type="predicted"/>
<keyword evidence="2" id="KW-0808">Transferase</keyword>
<feature type="domain" description="N-acetyltransferase" evidence="1">
    <location>
        <begin position="10"/>
        <end position="172"/>
    </location>
</feature>
<evidence type="ECO:0000259" key="1">
    <source>
        <dbReference type="PROSITE" id="PS51186"/>
    </source>
</evidence>
<dbReference type="InterPro" id="IPR051531">
    <property type="entry name" value="N-acetyltransferase"/>
</dbReference>
<dbReference type="InterPro" id="IPR000182">
    <property type="entry name" value="GNAT_dom"/>
</dbReference>
<dbReference type="AlphaFoldDB" id="A0A3S0ADR9"/>
<dbReference type="PROSITE" id="PS51186">
    <property type="entry name" value="GNAT"/>
    <property type="match status" value="1"/>
</dbReference>
<comment type="caution">
    <text evidence="2">The sequence shown here is derived from an EMBL/GenBank/DDBJ whole genome shotgun (WGS) entry which is preliminary data.</text>
</comment>
<evidence type="ECO:0000313" key="3">
    <source>
        <dbReference type="Proteomes" id="UP000267585"/>
    </source>
</evidence>
<reference evidence="2 3" key="1">
    <citation type="submission" date="2018-11" db="EMBL/GenBank/DDBJ databases">
        <title>Arenibacter aquaticus sp.nov., a marine bacterium isolated from surface seawater in the South China Sea.</title>
        <authorList>
            <person name="Guo J."/>
            <person name="Sun J."/>
        </authorList>
    </citation>
    <scope>NUCLEOTIDE SEQUENCE [LARGE SCALE GENOMIC DNA]</scope>
    <source>
        <strain evidence="2 3">GUO666</strain>
    </source>
</reference>
<dbReference type="OrthoDB" id="9788916at2"/>
<evidence type="ECO:0000313" key="2">
    <source>
        <dbReference type="EMBL" id="RTE53173.1"/>
    </source>
</evidence>